<dbReference type="InterPro" id="IPR006076">
    <property type="entry name" value="FAD-dep_OxRdtase"/>
</dbReference>
<comment type="caution">
    <text evidence="11">The sequence shown here is derived from an EMBL/GenBank/DDBJ whole genome shotgun (WGS) entry which is preliminary data.</text>
</comment>
<keyword evidence="6" id="KW-0819">tRNA processing</keyword>
<dbReference type="InterPro" id="IPR036188">
    <property type="entry name" value="FAD/NAD-bd_sf"/>
</dbReference>
<dbReference type="NCBIfam" id="TIGR03197">
    <property type="entry name" value="MnmC_Cterm"/>
    <property type="match status" value="1"/>
</dbReference>
<evidence type="ECO:0000256" key="9">
    <source>
        <dbReference type="ARBA" id="ARBA00023268"/>
    </source>
</evidence>
<keyword evidence="1" id="KW-0963">Cytoplasm</keyword>
<evidence type="ECO:0000256" key="8">
    <source>
        <dbReference type="ARBA" id="ARBA00023002"/>
    </source>
</evidence>
<keyword evidence="8" id="KW-0560">Oxidoreductase</keyword>
<keyword evidence="12" id="KW-1185">Reference proteome</keyword>
<dbReference type="SUPFAM" id="SSF51905">
    <property type="entry name" value="FAD/NAD(P)-binding domain"/>
    <property type="match status" value="1"/>
</dbReference>
<dbReference type="Gene3D" id="3.30.9.10">
    <property type="entry name" value="D-Amino Acid Oxidase, subunit A, domain 2"/>
    <property type="match status" value="1"/>
</dbReference>
<dbReference type="Proteomes" id="UP000094329">
    <property type="component" value="Unassembled WGS sequence"/>
</dbReference>
<keyword evidence="5" id="KW-0949">S-adenosyl-L-methionine</keyword>
<evidence type="ECO:0000256" key="4">
    <source>
        <dbReference type="ARBA" id="ARBA00022679"/>
    </source>
</evidence>
<name>A0ABX2ZZF0_9GAMM</name>
<keyword evidence="2" id="KW-0489">Methyltransferase</keyword>
<dbReference type="PANTHER" id="PTHR13847:SF283">
    <property type="entry name" value="TRNA 5-METHYLAMINOMETHYL-2-THIOURIDINE BIOSYNTHESIS BIFUNCTIONAL PROTEIN MNMC"/>
    <property type="match status" value="1"/>
</dbReference>
<dbReference type="Gene3D" id="3.50.50.60">
    <property type="entry name" value="FAD/NAD(P)-binding domain"/>
    <property type="match status" value="1"/>
</dbReference>
<evidence type="ECO:0000256" key="2">
    <source>
        <dbReference type="ARBA" id="ARBA00022603"/>
    </source>
</evidence>
<dbReference type="PANTHER" id="PTHR13847">
    <property type="entry name" value="SARCOSINE DEHYDROGENASE-RELATED"/>
    <property type="match status" value="1"/>
</dbReference>
<dbReference type="RefSeq" id="WP_069311786.1">
    <property type="nucleotide sequence ID" value="NZ_MDTU01000001.1"/>
</dbReference>
<evidence type="ECO:0000256" key="7">
    <source>
        <dbReference type="ARBA" id="ARBA00022827"/>
    </source>
</evidence>
<evidence type="ECO:0000313" key="12">
    <source>
        <dbReference type="Proteomes" id="UP000094329"/>
    </source>
</evidence>
<feature type="domain" description="FAD dependent oxidoreductase" evidence="10">
    <location>
        <begin position="21"/>
        <end position="391"/>
    </location>
</feature>
<sequence length="422" mass="47318">MTENNYAPWNRLAAVPPSRQVIVIGAGIAGVSTSWALAKQGFEVTLVEKGQQAGQQASGNSAGLMMPALATDQSSFAEYFVQAYLYSLGHAKKLARSYDFNFSQTGIIQLAFNKRQQKRQKNWLELKNISALLEFVDKEKIARLAGLDFSCSGVYFKDAAWLSPVLYVKAHIEACKKSIKCLFSRHVEYLSYENDAWQLYDHNNQRIASAPNVVLANAADAAKLLAKFPMPLPLSLRTVRGQVSALESNESVSSLKMPVCYDGYLTPMIEGKNYLGATFVDAEYAECFVEDRQQNIQQLKNVLPNFSINENEQEDISQDRAALRCIATDYLPVIGPVPDVGFYRQHYSRLIQDRRESRYPAAQYLPGLFMNIAHGSRGMVSAPFAAELLAYEMSVHSLEISKRLREHLHPGRFLIRQLKKGL</sequence>
<dbReference type="EMBL" id="MDTU01000001">
    <property type="protein sequence ID" value="ODN41986.1"/>
    <property type="molecule type" value="Genomic_DNA"/>
</dbReference>
<accession>A0ABX2ZZF0</accession>
<evidence type="ECO:0000313" key="11">
    <source>
        <dbReference type="EMBL" id="ODN41986.1"/>
    </source>
</evidence>
<gene>
    <name evidence="11" type="ORF">BGC07_02200</name>
</gene>
<evidence type="ECO:0000256" key="1">
    <source>
        <dbReference type="ARBA" id="ARBA00022490"/>
    </source>
</evidence>
<proteinExistence type="predicted"/>
<keyword evidence="4" id="KW-0808">Transferase</keyword>
<protein>
    <submittedName>
        <fullName evidence="11">tRNA U-34 5-methylaminomethyl-2-thiouridine biosynthesis protein</fullName>
    </submittedName>
</protein>
<evidence type="ECO:0000256" key="5">
    <source>
        <dbReference type="ARBA" id="ARBA00022691"/>
    </source>
</evidence>
<keyword evidence="9" id="KW-0511">Multifunctional enzyme</keyword>
<reference evidence="11 12" key="1">
    <citation type="submission" date="2016-08" db="EMBL/GenBank/DDBJ databases">
        <title>Draft genome sequence of Candidatus Piscirickettsia litoralis, from seawater.</title>
        <authorList>
            <person name="Wan X."/>
            <person name="Lee A.J."/>
            <person name="Hou S."/>
            <person name="Donachie S.P."/>
        </authorList>
    </citation>
    <scope>NUCLEOTIDE SEQUENCE [LARGE SCALE GENOMIC DNA]</scope>
    <source>
        <strain evidence="11 12">Y2</strain>
    </source>
</reference>
<keyword evidence="3" id="KW-0285">Flavoprotein</keyword>
<dbReference type="InterPro" id="IPR017610">
    <property type="entry name" value="tRNA_S-uridine_synth_MnmC_C"/>
</dbReference>
<dbReference type="Pfam" id="PF01266">
    <property type="entry name" value="DAO"/>
    <property type="match status" value="1"/>
</dbReference>
<evidence type="ECO:0000259" key="10">
    <source>
        <dbReference type="Pfam" id="PF01266"/>
    </source>
</evidence>
<organism evidence="11 12">
    <name type="scientific">Piscirickettsia litoralis</name>
    <dbReference type="NCBI Taxonomy" id="1891921"/>
    <lineage>
        <taxon>Bacteria</taxon>
        <taxon>Pseudomonadati</taxon>
        <taxon>Pseudomonadota</taxon>
        <taxon>Gammaproteobacteria</taxon>
        <taxon>Thiotrichales</taxon>
        <taxon>Piscirickettsiaceae</taxon>
        <taxon>Piscirickettsia</taxon>
    </lineage>
</organism>
<evidence type="ECO:0000256" key="6">
    <source>
        <dbReference type="ARBA" id="ARBA00022694"/>
    </source>
</evidence>
<keyword evidence="7" id="KW-0274">FAD</keyword>
<evidence type="ECO:0000256" key="3">
    <source>
        <dbReference type="ARBA" id="ARBA00022630"/>
    </source>
</evidence>